<evidence type="ECO:0000313" key="3">
    <source>
        <dbReference type="Proteomes" id="UP001469553"/>
    </source>
</evidence>
<sequence>MAKIIAATLLLVIWANCFSDRTAHCDEFHSAGFTTAEIRKCRCSVSSSGRMKCPRPLIPENYKGQEDKLCRENQNVLFKVKSCRQPQIYKYNPKERLTLKHCLCCRIKNNPRDKTFGQLGAKRENPESMAKLIGATILLIILIDCFSDRTAYCDEFHSVGITRPEIRKCRCTLTEFGKKRCPHPLIPTSVREKQALKSCLCCKVKSKKDRTPMMEAFCNFPCYFPAPL</sequence>
<keyword evidence="1" id="KW-0732">Signal</keyword>
<feature type="chain" id="PRO_5045138659" evidence="1">
    <location>
        <begin position="20"/>
        <end position="228"/>
    </location>
</feature>
<reference evidence="2 3" key="1">
    <citation type="submission" date="2021-06" db="EMBL/GenBank/DDBJ databases">
        <authorList>
            <person name="Palmer J.M."/>
        </authorList>
    </citation>
    <scope>NUCLEOTIDE SEQUENCE [LARGE SCALE GENOMIC DNA]</scope>
    <source>
        <strain evidence="2 3">AS_MEX2019</strain>
        <tissue evidence="2">Muscle</tissue>
    </source>
</reference>
<comment type="caution">
    <text evidence="2">The sequence shown here is derived from an EMBL/GenBank/DDBJ whole genome shotgun (WGS) entry which is preliminary data.</text>
</comment>
<protein>
    <submittedName>
        <fullName evidence="2">Uncharacterized protein</fullName>
    </submittedName>
</protein>
<name>A0ABV0ZJR7_9TELE</name>
<evidence type="ECO:0000256" key="1">
    <source>
        <dbReference type="SAM" id="SignalP"/>
    </source>
</evidence>
<dbReference type="EMBL" id="JAHRIP010066134">
    <property type="protein sequence ID" value="MEQ2306261.1"/>
    <property type="molecule type" value="Genomic_DNA"/>
</dbReference>
<evidence type="ECO:0000313" key="2">
    <source>
        <dbReference type="EMBL" id="MEQ2306261.1"/>
    </source>
</evidence>
<keyword evidence="3" id="KW-1185">Reference proteome</keyword>
<gene>
    <name evidence="2" type="ORF">AMECASPLE_006301</name>
</gene>
<organism evidence="2 3">
    <name type="scientific">Ameca splendens</name>
    <dbReference type="NCBI Taxonomy" id="208324"/>
    <lineage>
        <taxon>Eukaryota</taxon>
        <taxon>Metazoa</taxon>
        <taxon>Chordata</taxon>
        <taxon>Craniata</taxon>
        <taxon>Vertebrata</taxon>
        <taxon>Euteleostomi</taxon>
        <taxon>Actinopterygii</taxon>
        <taxon>Neopterygii</taxon>
        <taxon>Teleostei</taxon>
        <taxon>Neoteleostei</taxon>
        <taxon>Acanthomorphata</taxon>
        <taxon>Ovalentaria</taxon>
        <taxon>Atherinomorphae</taxon>
        <taxon>Cyprinodontiformes</taxon>
        <taxon>Goodeidae</taxon>
        <taxon>Ameca</taxon>
    </lineage>
</organism>
<proteinExistence type="predicted"/>
<feature type="signal peptide" evidence="1">
    <location>
        <begin position="1"/>
        <end position="19"/>
    </location>
</feature>
<dbReference type="Proteomes" id="UP001469553">
    <property type="component" value="Unassembled WGS sequence"/>
</dbReference>
<accession>A0ABV0ZJR7</accession>